<proteinExistence type="predicted"/>
<reference evidence="4" key="1">
    <citation type="submission" date="2016-04" db="EMBL/GenBank/DDBJ databases">
        <authorList>
            <person name="Quiroz-Castaneda R.E."/>
            <person name="Martinez-Ocampo F."/>
        </authorList>
    </citation>
    <scope>NUCLEOTIDE SEQUENCE [LARGE SCALE GENOMIC DNA]</scope>
    <source>
        <strain evidence="4">INIFAP01</strain>
    </source>
</reference>
<protein>
    <recommendedName>
        <fullName evidence="5">Variable surface lipoprotein</fullName>
    </recommendedName>
</protein>
<comment type="caution">
    <text evidence="3">The sequence shown here is derived from an EMBL/GenBank/DDBJ whole genome shotgun (WGS) entry which is preliminary data.</text>
</comment>
<dbReference type="RefSeq" id="WP_187150310.1">
    <property type="nucleotide sequence ID" value="NZ_LWUJ01000012.1"/>
</dbReference>
<dbReference type="AlphaFoldDB" id="A0A1A9QBT9"/>
<evidence type="ECO:0000256" key="2">
    <source>
        <dbReference type="SAM" id="SignalP"/>
    </source>
</evidence>
<evidence type="ECO:0000313" key="3">
    <source>
        <dbReference type="EMBL" id="OAL09923.1"/>
    </source>
</evidence>
<dbReference type="EMBL" id="LWUJ01000012">
    <property type="protein sequence ID" value="OAL09923.1"/>
    <property type="molecule type" value="Genomic_DNA"/>
</dbReference>
<sequence>MTTFSTKALLIAGGLTSVGVASAGAIYLTTSNKDKSDKQVSDSSAGKAEKQTRDTETQTTPKKISELLGTKRLKLLTKDLGDNSKWEAQWNKFKEAYKDNDPDTLWGFQDWKQIKDESNTINTFKSQCEKLSQLTAPNTDSDATYLEVSKYCTKGINE</sequence>
<evidence type="ECO:0000313" key="4">
    <source>
        <dbReference type="Proteomes" id="UP000077623"/>
    </source>
</evidence>
<name>A0A1A9QBT9_9MOLU</name>
<dbReference type="STRING" id="432608.A6V39_03360"/>
<keyword evidence="2" id="KW-0732">Signal</keyword>
<evidence type="ECO:0000256" key="1">
    <source>
        <dbReference type="SAM" id="MobiDB-lite"/>
    </source>
</evidence>
<organism evidence="3 4">
    <name type="scientific">Candidatus Mycoplasma haematobovis</name>
    <dbReference type="NCBI Taxonomy" id="432608"/>
    <lineage>
        <taxon>Bacteria</taxon>
        <taxon>Bacillati</taxon>
        <taxon>Mycoplasmatota</taxon>
        <taxon>Mollicutes</taxon>
        <taxon>Mycoplasmataceae</taxon>
        <taxon>Mycoplasma</taxon>
    </lineage>
</organism>
<feature type="compositionally biased region" description="Basic and acidic residues" evidence="1">
    <location>
        <begin position="47"/>
        <end position="56"/>
    </location>
</feature>
<accession>A0A1A9QBT9</accession>
<feature type="signal peptide" evidence="2">
    <location>
        <begin position="1"/>
        <end position="23"/>
    </location>
</feature>
<evidence type="ECO:0008006" key="5">
    <source>
        <dbReference type="Google" id="ProtNLM"/>
    </source>
</evidence>
<feature type="chain" id="PRO_5008394683" description="Variable surface lipoprotein" evidence="2">
    <location>
        <begin position="24"/>
        <end position="158"/>
    </location>
</feature>
<gene>
    <name evidence="3" type="ORF">A6V39_03360</name>
</gene>
<keyword evidence="4" id="KW-1185">Reference proteome</keyword>
<feature type="region of interest" description="Disordered" evidence="1">
    <location>
        <begin position="32"/>
        <end position="63"/>
    </location>
</feature>
<dbReference type="Proteomes" id="UP000077623">
    <property type="component" value="Unassembled WGS sequence"/>
</dbReference>